<evidence type="ECO:0000259" key="1">
    <source>
        <dbReference type="PROSITE" id="PS50943"/>
    </source>
</evidence>
<proteinExistence type="predicted"/>
<dbReference type="SMART" id="SM00530">
    <property type="entry name" value="HTH_XRE"/>
    <property type="match status" value="1"/>
</dbReference>
<evidence type="ECO:0000313" key="3">
    <source>
        <dbReference type="Proteomes" id="UP000265325"/>
    </source>
</evidence>
<evidence type="ECO:0000313" key="2">
    <source>
        <dbReference type="EMBL" id="KKZ74636.1"/>
    </source>
</evidence>
<dbReference type="OrthoDB" id="2897536at2"/>
<dbReference type="Proteomes" id="UP000265325">
    <property type="component" value="Unassembled WGS sequence"/>
</dbReference>
<dbReference type="SUPFAM" id="SSF47413">
    <property type="entry name" value="lambda repressor-like DNA-binding domains"/>
    <property type="match status" value="1"/>
</dbReference>
<dbReference type="PROSITE" id="PS50943">
    <property type="entry name" value="HTH_CROC1"/>
    <property type="match status" value="1"/>
</dbReference>
<name>A0A2P2GT17_STREW</name>
<accession>A0A2P2GT17</accession>
<dbReference type="RefSeq" id="WP_046906511.1">
    <property type="nucleotide sequence ID" value="NZ_BAAAXG010000026.1"/>
</dbReference>
<dbReference type="Pfam" id="PF19054">
    <property type="entry name" value="DUF5753"/>
    <property type="match status" value="1"/>
</dbReference>
<keyword evidence="2" id="KW-0238">DNA-binding</keyword>
<gene>
    <name evidence="2" type="ORF">VO63_05960</name>
</gene>
<dbReference type="GO" id="GO:0003677">
    <property type="term" value="F:DNA binding"/>
    <property type="evidence" value="ECO:0007669"/>
    <property type="project" value="UniProtKB-KW"/>
</dbReference>
<dbReference type="InterPro" id="IPR001387">
    <property type="entry name" value="Cro/C1-type_HTH"/>
</dbReference>
<protein>
    <submittedName>
        <fullName evidence="2">DNA-binding protein</fullName>
    </submittedName>
</protein>
<keyword evidence="3" id="KW-1185">Reference proteome</keyword>
<dbReference type="AlphaFoldDB" id="A0A2P2GT17"/>
<comment type="caution">
    <text evidence="2">The sequence shown here is derived from an EMBL/GenBank/DDBJ whole genome shotgun (WGS) entry which is preliminary data.</text>
</comment>
<dbReference type="EMBL" id="LAQS01000007">
    <property type="protein sequence ID" value="KKZ74636.1"/>
    <property type="molecule type" value="Genomic_DNA"/>
</dbReference>
<dbReference type="CDD" id="cd00093">
    <property type="entry name" value="HTH_XRE"/>
    <property type="match status" value="1"/>
</dbReference>
<sequence length="283" mass="32048">MAARKEIDGSASVPQFYGKELRFKREEAGLTLEGLVEGSFYGVTYLSEIEHGKRRMPRDLAQHVDRVLGTDGFFARRCEDVRKAKQGAHAAYFAAIAEAEKRALVIEEWCNVLIPGLLQTAAYARAVIHATHPRHTSDEVQAKIDARLKRAGLFNEPKRPEYWVILHESLVRNPTISAVEMAEQLDHIAALVRRGLVVLQILPWNAPTRPFMALPFKFMEFDDEPPLMYTEGPYHGQTVDDPSLVRQYRRAYDRLRAAAMPPEASLALLEQAAEDYRHGQQSP</sequence>
<reference evidence="2 3" key="1">
    <citation type="submission" date="2015-05" db="EMBL/GenBank/DDBJ databases">
        <title>Draft Genome assembly of Streptomyces showdoensis.</title>
        <authorList>
            <person name="Thapa K.K."/>
            <person name="Metsa-Ketela M."/>
        </authorList>
    </citation>
    <scope>NUCLEOTIDE SEQUENCE [LARGE SCALE GENOMIC DNA]</scope>
    <source>
        <strain evidence="2 3">ATCC 15227</strain>
    </source>
</reference>
<dbReference type="Gene3D" id="1.10.260.40">
    <property type="entry name" value="lambda repressor-like DNA-binding domains"/>
    <property type="match status" value="1"/>
</dbReference>
<dbReference type="InterPro" id="IPR043917">
    <property type="entry name" value="DUF5753"/>
</dbReference>
<feature type="domain" description="HTH cro/C1-type" evidence="1">
    <location>
        <begin position="21"/>
        <end position="73"/>
    </location>
</feature>
<dbReference type="InterPro" id="IPR010982">
    <property type="entry name" value="Lambda_DNA-bd_dom_sf"/>
</dbReference>
<organism evidence="2 3">
    <name type="scientific">Streptomyces showdoensis</name>
    <dbReference type="NCBI Taxonomy" id="68268"/>
    <lineage>
        <taxon>Bacteria</taxon>
        <taxon>Bacillati</taxon>
        <taxon>Actinomycetota</taxon>
        <taxon>Actinomycetes</taxon>
        <taxon>Kitasatosporales</taxon>
        <taxon>Streptomycetaceae</taxon>
        <taxon>Streptomyces</taxon>
    </lineage>
</organism>